<name>A0A131XS53_IXORI</name>
<evidence type="ECO:0000256" key="7">
    <source>
        <dbReference type="ARBA" id="ARBA00023242"/>
    </source>
</evidence>
<keyword evidence="8" id="KW-0131">Cell cycle</keyword>
<dbReference type="GO" id="GO:0000775">
    <property type="term" value="C:chromosome, centromeric region"/>
    <property type="evidence" value="ECO:0007669"/>
    <property type="project" value="UniProtKB-SubCell"/>
</dbReference>
<reference evidence="12" key="1">
    <citation type="submission" date="2016-02" db="EMBL/GenBank/DDBJ databases">
        <title>RNAseq analyses of the midgut from blood- or serum-fed Ixodes ricinus ticks.</title>
        <authorList>
            <person name="Perner J."/>
            <person name="Provaznik J."/>
            <person name="Schrenkova J."/>
            <person name="Urbanova V."/>
            <person name="Ribeiro J.M."/>
            <person name="Kopacek P."/>
        </authorList>
    </citation>
    <scope>NUCLEOTIDE SEQUENCE</scope>
    <source>
        <tissue evidence="12">Gut</tissue>
    </source>
</reference>
<evidence type="ECO:0000256" key="4">
    <source>
        <dbReference type="ARBA" id="ARBA00022454"/>
    </source>
</evidence>
<dbReference type="GO" id="GO:0051301">
    <property type="term" value="P:cell division"/>
    <property type="evidence" value="ECO:0007669"/>
    <property type="project" value="UniProtKB-KW"/>
</dbReference>
<dbReference type="AlphaFoldDB" id="A0A131XS53"/>
<dbReference type="Pfam" id="PF10512">
    <property type="entry name" value="Borealin"/>
    <property type="match status" value="1"/>
</dbReference>
<sequence>MPSTKPVVLRKSRSSVAPARAAVRRTMLELMEARLRDVEGDIVASLETMRSDAQAICEKSTTYINEIILDFEHTGLLDRNFLEVMGEKESDIYAFRDSDSSSGCTAPSTSSFSSDPITSTMTKQTKGRGRLPKKTSGQKTKPRVKRGAKKVEDGRPKGHKVSCSSSRMSRTPSRNPRSQSRMVITPKFDTRRGRTPSTTRLAKAGEVLVSLSGSPVQNENMAPLKPTITLPLGNGKVLNIDPDVSHIDLEGLGKNATQNLRRLRKTLTKYIERAGCP</sequence>
<keyword evidence="5" id="KW-0132">Cell division</keyword>
<organism evidence="12">
    <name type="scientific">Ixodes ricinus</name>
    <name type="common">Common tick</name>
    <name type="synonym">Acarus ricinus</name>
    <dbReference type="NCBI Taxonomy" id="34613"/>
    <lineage>
        <taxon>Eukaryota</taxon>
        <taxon>Metazoa</taxon>
        <taxon>Ecdysozoa</taxon>
        <taxon>Arthropoda</taxon>
        <taxon>Chelicerata</taxon>
        <taxon>Arachnida</taxon>
        <taxon>Acari</taxon>
        <taxon>Parasitiformes</taxon>
        <taxon>Ixodida</taxon>
        <taxon>Ixodoidea</taxon>
        <taxon>Ixodidae</taxon>
        <taxon>Ixodinae</taxon>
        <taxon>Ixodes</taxon>
    </lineage>
</organism>
<dbReference type="GO" id="GO:0032133">
    <property type="term" value="C:chromosome passenger complex"/>
    <property type="evidence" value="ECO:0007669"/>
    <property type="project" value="TreeGrafter"/>
</dbReference>
<feature type="compositionally biased region" description="Low complexity" evidence="10">
    <location>
        <begin position="100"/>
        <end position="120"/>
    </location>
</feature>
<feature type="domain" description="Borealin C-terminal" evidence="11">
    <location>
        <begin position="165"/>
        <end position="271"/>
    </location>
</feature>
<reference evidence="13" key="2">
    <citation type="journal article" date="2018" name="PLoS Negl. Trop. Dis.">
        <title>Sialome diversity of ticks revealed by RNAseq of single tick salivary glands.</title>
        <authorList>
            <person name="Perner J."/>
            <person name="Kropackova S."/>
            <person name="Kopacek P."/>
            <person name="Ribeiro J.M."/>
        </authorList>
    </citation>
    <scope>NUCLEOTIDE SEQUENCE</scope>
    <source>
        <strain evidence="13">Siblings of single egg batch collected in Ceske Budejovice</strain>
        <tissue evidence="13">Salivary glands</tissue>
    </source>
</reference>
<comment type="similarity">
    <text evidence="3">Belongs to the borealin family.</text>
</comment>
<keyword evidence="9" id="KW-0137">Centromere</keyword>
<evidence type="ECO:0000256" key="6">
    <source>
        <dbReference type="ARBA" id="ARBA00022776"/>
    </source>
</evidence>
<evidence type="ECO:0000256" key="10">
    <source>
        <dbReference type="SAM" id="MobiDB-lite"/>
    </source>
</evidence>
<protein>
    <recommendedName>
        <fullName evidence="11">Borealin C-terminal domain-containing protein</fullName>
    </recommendedName>
</protein>
<evidence type="ECO:0000256" key="2">
    <source>
        <dbReference type="ARBA" id="ARBA00004584"/>
    </source>
</evidence>
<dbReference type="InterPro" id="IPR018867">
    <property type="entry name" value="Cell_div_borealin"/>
</dbReference>
<evidence type="ECO:0000256" key="9">
    <source>
        <dbReference type="ARBA" id="ARBA00023328"/>
    </source>
</evidence>
<evidence type="ECO:0000256" key="5">
    <source>
        <dbReference type="ARBA" id="ARBA00022618"/>
    </source>
</evidence>
<proteinExistence type="evidence at transcript level"/>
<dbReference type="EMBL" id="GEFM01005663">
    <property type="protein sequence ID" value="JAP70133.1"/>
    <property type="molecule type" value="mRNA"/>
</dbReference>
<dbReference type="InterPro" id="IPR046466">
    <property type="entry name" value="Borealin_C"/>
</dbReference>
<evidence type="ECO:0000256" key="3">
    <source>
        <dbReference type="ARBA" id="ARBA00009914"/>
    </source>
</evidence>
<keyword evidence="7" id="KW-0539">Nucleus</keyword>
<dbReference type="GO" id="GO:0051233">
    <property type="term" value="C:spindle midzone"/>
    <property type="evidence" value="ECO:0007669"/>
    <property type="project" value="TreeGrafter"/>
</dbReference>
<evidence type="ECO:0000313" key="13">
    <source>
        <dbReference type="EMBL" id="JAR91900.1"/>
    </source>
</evidence>
<feature type="compositionally biased region" description="Low complexity" evidence="10">
    <location>
        <begin position="162"/>
        <end position="178"/>
    </location>
</feature>
<feature type="region of interest" description="Disordered" evidence="10">
    <location>
        <begin position="96"/>
        <end position="181"/>
    </location>
</feature>
<comment type="subcellular location">
    <subcellularLocation>
        <location evidence="2">Chromosome</location>
        <location evidence="2">Centromere</location>
    </subcellularLocation>
    <subcellularLocation>
        <location evidence="1">Nucleus</location>
    </subcellularLocation>
</comment>
<keyword evidence="4" id="KW-0158">Chromosome</keyword>
<evidence type="ECO:0000259" key="11">
    <source>
        <dbReference type="Pfam" id="PF10512"/>
    </source>
</evidence>
<dbReference type="GO" id="GO:0000070">
    <property type="term" value="P:mitotic sister chromatid segregation"/>
    <property type="evidence" value="ECO:0007669"/>
    <property type="project" value="TreeGrafter"/>
</dbReference>
<dbReference type="GO" id="GO:0005634">
    <property type="term" value="C:nucleus"/>
    <property type="evidence" value="ECO:0007669"/>
    <property type="project" value="UniProtKB-SubCell"/>
</dbReference>
<dbReference type="PANTHER" id="PTHR16040:SF7">
    <property type="entry name" value="AUSTRALIN, ISOFORM A-RELATED"/>
    <property type="match status" value="1"/>
</dbReference>
<keyword evidence="6" id="KW-0498">Mitosis</keyword>
<evidence type="ECO:0000256" key="1">
    <source>
        <dbReference type="ARBA" id="ARBA00004123"/>
    </source>
</evidence>
<evidence type="ECO:0000313" key="12">
    <source>
        <dbReference type="EMBL" id="JAP70133.1"/>
    </source>
</evidence>
<evidence type="ECO:0000256" key="8">
    <source>
        <dbReference type="ARBA" id="ARBA00023306"/>
    </source>
</evidence>
<dbReference type="PANTHER" id="PTHR16040">
    <property type="entry name" value="AUSTRALIN, ISOFORM A-RELATED"/>
    <property type="match status" value="1"/>
</dbReference>
<accession>A0A131XS53</accession>
<dbReference type="EMBL" id="GEGO01003504">
    <property type="protein sequence ID" value="JAR91900.1"/>
    <property type="molecule type" value="Transcribed_RNA"/>
</dbReference>